<dbReference type="Proteomes" id="UP000675994">
    <property type="component" value="Chromosome"/>
</dbReference>
<dbReference type="Pfam" id="PF13061">
    <property type="entry name" value="DUF3923"/>
    <property type="match status" value="1"/>
</dbReference>
<sequence length="80" mass="9482">MKISWILWWFFTILEVALFLWLSFLLWMREVDASGAVQTVELKWINILVLGVGFLLPAIIQIIWLIINIVKSEKRTSRHL</sequence>
<protein>
    <submittedName>
        <fullName evidence="2">DUF3923 family protein</fullName>
    </submittedName>
</protein>
<dbReference type="EMBL" id="CP063367">
    <property type="protein sequence ID" value="QUM69364.1"/>
    <property type="molecule type" value="Genomic_DNA"/>
</dbReference>
<feature type="transmembrane region" description="Helical" evidence="1">
    <location>
        <begin position="47"/>
        <end position="70"/>
    </location>
</feature>
<keyword evidence="1" id="KW-0472">Membrane</keyword>
<gene>
    <name evidence="2" type="ORF">IPU22_12640</name>
</gene>
<reference evidence="2" key="1">
    <citation type="journal article" date="2021" name="Front. Microbiol.">
        <title>Presence and Characterization of a Novel cfr-Carrying Tn558 Transposon Derivative in Staphylococcus delphini Isolated From Retail Food.</title>
        <authorList>
            <person name="Zhang F."/>
            <person name="Wu S."/>
            <person name="Huang J."/>
            <person name="Yang R."/>
            <person name="Zhang J."/>
            <person name="Lei T."/>
            <person name="Dai J."/>
            <person name="Ding Y."/>
            <person name="Xue L."/>
            <person name="Wang J."/>
            <person name="Chen M."/>
            <person name="Wu Q."/>
        </authorList>
    </citation>
    <scope>NUCLEOTIDE SEQUENCE</scope>
    <source>
        <strain evidence="2">2794-1</strain>
    </source>
</reference>
<name>A0AAQ0IGA3_9STAP</name>
<feature type="transmembrane region" description="Helical" evidence="1">
    <location>
        <begin position="7"/>
        <end position="27"/>
    </location>
</feature>
<evidence type="ECO:0000256" key="1">
    <source>
        <dbReference type="SAM" id="Phobius"/>
    </source>
</evidence>
<proteinExistence type="predicted"/>
<dbReference type="RefSeq" id="WP_096539745.1">
    <property type="nucleotide sequence ID" value="NZ_CP063367.1"/>
</dbReference>
<evidence type="ECO:0000313" key="2">
    <source>
        <dbReference type="EMBL" id="QUM69364.1"/>
    </source>
</evidence>
<dbReference type="InterPro" id="IPR025037">
    <property type="entry name" value="DUF3923"/>
</dbReference>
<dbReference type="AlphaFoldDB" id="A0AAQ0IGA3"/>
<organism evidence="2 3">
    <name type="scientific">Staphylococcus delphini</name>
    <dbReference type="NCBI Taxonomy" id="53344"/>
    <lineage>
        <taxon>Bacteria</taxon>
        <taxon>Bacillati</taxon>
        <taxon>Bacillota</taxon>
        <taxon>Bacilli</taxon>
        <taxon>Bacillales</taxon>
        <taxon>Staphylococcaceae</taxon>
        <taxon>Staphylococcus</taxon>
        <taxon>Staphylococcus intermedius group</taxon>
    </lineage>
</organism>
<evidence type="ECO:0000313" key="3">
    <source>
        <dbReference type="Proteomes" id="UP000675994"/>
    </source>
</evidence>
<keyword evidence="1" id="KW-1133">Transmembrane helix</keyword>
<keyword evidence="1" id="KW-0812">Transmembrane</keyword>
<accession>A0AAQ0IGA3</accession>